<dbReference type="Gene3D" id="3.60.15.10">
    <property type="entry name" value="Ribonuclease Z/Hydroxyacylglutathione hydrolase-like"/>
    <property type="match status" value="1"/>
</dbReference>
<gene>
    <name evidence="2" type="ORF">TTRE_0000775101</name>
</gene>
<dbReference type="InterPro" id="IPR058121">
    <property type="entry name" value="WalJ/YycJ"/>
</dbReference>
<feature type="domain" description="Metallo-beta-lactamase" evidence="1">
    <location>
        <begin position="393"/>
        <end position="571"/>
    </location>
</feature>
<proteinExistence type="predicted"/>
<dbReference type="PANTHER" id="PTHR47619">
    <property type="entry name" value="METALLO-HYDROLASE YYCJ-RELATED"/>
    <property type="match status" value="1"/>
</dbReference>
<dbReference type="Pfam" id="PF07435">
    <property type="entry name" value="YycH"/>
    <property type="match status" value="1"/>
</dbReference>
<accession>A0A077ZGA1</accession>
<reference evidence="2" key="1">
    <citation type="submission" date="2014-01" db="EMBL/GenBank/DDBJ databases">
        <authorList>
            <person name="Aslett M."/>
        </authorList>
    </citation>
    <scope>NUCLEOTIDE SEQUENCE</scope>
</reference>
<dbReference type="AlphaFoldDB" id="A0A077ZGA1"/>
<dbReference type="OrthoDB" id="10250730at2759"/>
<dbReference type="InterPro" id="IPR036866">
    <property type="entry name" value="RibonucZ/Hydroxyglut_hydro"/>
</dbReference>
<dbReference type="SMART" id="SM00849">
    <property type="entry name" value="Lactamase_B"/>
    <property type="match status" value="1"/>
</dbReference>
<dbReference type="Pfam" id="PF09648">
    <property type="entry name" value="YycI"/>
    <property type="match status" value="1"/>
</dbReference>
<evidence type="ECO:0000313" key="3">
    <source>
        <dbReference type="Proteomes" id="UP000030665"/>
    </source>
</evidence>
<dbReference type="Gene3D" id="3.10.450.310">
    <property type="match status" value="1"/>
</dbReference>
<dbReference type="Proteomes" id="UP000030665">
    <property type="component" value="Unassembled WGS sequence"/>
</dbReference>
<keyword evidence="3" id="KW-1185">Reference proteome</keyword>
<dbReference type="Gene3D" id="3.30.310.160">
    <property type="entry name" value="YycH protein, domain 2"/>
    <property type="match status" value="1"/>
</dbReference>
<dbReference type="InterPro" id="IPR018604">
    <property type="entry name" value="YycI-like"/>
</dbReference>
<dbReference type="InterPro" id="IPR042274">
    <property type="entry name" value="YycH/YycI_2"/>
</dbReference>
<organism evidence="2 3">
    <name type="scientific">Trichuris trichiura</name>
    <name type="common">Whipworm</name>
    <name type="synonym">Trichocephalus trichiurus</name>
    <dbReference type="NCBI Taxonomy" id="36087"/>
    <lineage>
        <taxon>Eukaryota</taxon>
        <taxon>Metazoa</taxon>
        <taxon>Ecdysozoa</taxon>
        <taxon>Nematoda</taxon>
        <taxon>Enoplea</taxon>
        <taxon>Dorylaimia</taxon>
        <taxon>Trichinellida</taxon>
        <taxon>Trichuridae</taxon>
        <taxon>Trichuris</taxon>
    </lineage>
</organism>
<dbReference type="Pfam" id="PF12706">
    <property type="entry name" value="Lactamase_B_2"/>
    <property type="match status" value="1"/>
</dbReference>
<dbReference type="CDD" id="cd07733">
    <property type="entry name" value="YycJ-like_MBL-fold"/>
    <property type="match status" value="1"/>
</dbReference>
<dbReference type="InterPro" id="IPR052533">
    <property type="entry name" value="WalJ/YycJ-like"/>
</dbReference>
<dbReference type="GO" id="GO:0016020">
    <property type="term" value="C:membrane"/>
    <property type="evidence" value="ECO:0007669"/>
    <property type="project" value="InterPro"/>
</dbReference>
<dbReference type="InterPro" id="IPR009996">
    <property type="entry name" value="YycH"/>
</dbReference>
<dbReference type="EMBL" id="HG806590">
    <property type="protein sequence ID" value="CDW59417.1"/>
    <property type="molecule type" value="Genomic_DNA"/>
</dbReference>
<evidence type="ECO:0000259" key="1">
    <source>
        <dbReference type="SMART" id="SM00849"/>
    </source>
</evidence>
<evidence type="ECO:0000313" key="2">
    <source>
        <dbReference type="EMBL" id="CDW59417.1"/>
    </source>
</evidence>
<reference evidence="2" key="2">
    <citation type="submission" date="2014-03" db="EMBL/GenBank/DDBJ databases">
        <title>The whipworm genome and dual-species transcriptomics of an intimate host-pathogen interaction.</title>
        <authorList>
            <person name="Foth B.J."/>
            <person name="Tsai I.J."/>
            <person name="Reid A.J."/>
            <person name="Bancroft A.J."/>
            <person name="Nichol S."/>
            <person name="Tracey A."/>
            <person name="Holroyd N."/>
            <person name="Cotton J.A."/>
            <person name="Stanley E.J."/>
            <person name="Zarowiecki M."/>
            <person name="Liu J.Z."/>
            <person name="Huckvale T."/>
            <person name="Cooper P.J."/>
            <person name="Grencis R.K."/>
            <person name="Berriman M."/>
        </authorList>
    </citation>
    <scope>NUCLEOTIDE SEQUENCE [LARGE SCALE GENOMIC DNA]</scope>
</reference>
<dbReference type="SUPFAM" id="SSF56281">
    <property type="entry name" value="Metallo-hydrolase/oxidoreductase"/>
    <property type="match status" value="1"/>
</dbReference>
<name>A0A077ZGA1_TRITR</name>
<protein>
    <submittedName>
        <fullName evidence="2">YycI and Lactamase B and YycH domain containing p rotein</fullName>
    </submittedName>
</protein>
<dbReference type="InterPro" id="IPR001279">
    <property type="entry name" value="Metallo-B-lactamas"/>
</dbReference>
<dbReference type="PANTHER" id="PTHR47619:SF1">
    <property type="entry name" value="EXODEOXYRIBONUCLEASE WALJ"/>
    <property type="match status" value="1"/>
</dbReference>
<sequence>MSAENPLVPRLLRTKDRVRLKKYSYILTTQSYSLFRNAFFQNPDQARGEEEESGMRSFVSGHEELVMDEQKRLVTFNGELPSDLSKESIYSQSFNYVSRLGTAVGNLRYFDHHEGQINFRIFVEGYPIFSPSSKGKMSVKIEDSTTASTPQIKIETSMDTVQVPIPSDEEVELPSTLEVENSLAAVGFDLDKVQSFIIGYTWQDIDGVNKLVALTPEWFVKYDNNCIYWNNQHEQSLVTSSNQREDILQRLDNDEIKIKEDVSDEHREGYYLSAEQDNFETLLGASGNQTIARNSNITDRVLTSYPGGEKKFDLKKATSSFNRLMKDADFIMDGQEYTYLPDISKKDDELSKIVGAQSYEGIPFVDETSRVTLDIEKNNDQEQIINILASGSTGNSLYLESPQKRILVDAGLSGKKITSLLAEVDRKPEDLDAILVTHEHRDHIHGVGVLARKYKLPVYANEKTWEAMAPLIGKVDVEQKHIFEMGKVLTLGDLDIESFGVSHDAAAPQFYRFYKDGHSFVMLTDTGYASEHVRGTIRDADAYLVESNHDLEMLRMGAYPWSLKQRILGDRGHLSNDDGALVMTDILGDRTKRIYLGHLSKENNMKELAHMTMEETLTRYDLGVNHQFQIFDTDPDSATELYAI</sequence>